<proteinExistence type="predicted"/>
<sequence length="109" mass="12401">MKLSNNLIVLIHCLFDILVNEVRRLFSSDKNGSDDDPEDHPDDDDARPEGKDDDEFDEETVAELSKTGAGPLILFLNKKDLDRTLFLLRSYLRTHVPEVALNYSILLSL</sequence>
<keyword evidence="3" id="KW-1185">Reference proteome</keyword>
<feature type="compositionally biased region" description="Acidic residues" evidence="1">
    <location>
        <begin position="34"/>
        <end position="61"/>
    </location>
</feature>
<protein>
    <submittedName>
        <fullName evidence="2">Uncharacterized protein</fullName>
    </submittedName>
</protein>
<feature type="region of interest" description="Disordered" evidence="1">
    <location>
        <begin position="28"/>
        <end position="64"/>
    </location>
</feature>
<organism evidence="2 3">
    <name type="scientific">Solanum verrucosum</name>
    <dbReference type="NCBI Taxonomy" id="315347"/>
    <lineage>
        <taxon>Eukaryota</taxon>
        <taxon>Viridiplantae</taxon>
        <taxon>Streptophyta</taxon>
        <taxon>Embryophyta</taxon>
        <taxon>Tracheophyta</taxon>
        <taxon>Spermatophyta</taxon>
        <taxon>Magnoliopsida</taxon>
        <taxon>eudicotyledons</taxon>
        <taxon>Gunneridae</taxon>
        <taxon>Pentapetalae</taxon>
        <taxon>asterids</taxon>
        <taxon>lamiids</taxon>
        <taxon>Solanales</taxon>
        <taxon>Solanaceae</taxon>
        <taxon>Solanoideae</taxon>
        <taxon>Solaneae</taxon>
        <taxon>Solanum</taxon>
    </lineage>
</organism>
<evidence type="ECO:0000313" key="2">
    <source>
        <dbReference type="EMBL" id="WMV52215.1"/>
    </source>
</evidence>
<accession>A0AAF0UUD1</accession>
<name>A0AAF0UUD1_SOLVR</name>
<evidence type="ECO:0000313" key="3">
    <source>
        <dbReference type="Proteomes" id="UP001234989"/>
    </source>
</evidence>
<gene>
    <name evidence="2" type="ORF">MTR67_045600</name>
</gene>
<evidence type="ECO:0000256" key="1">
    <source>
        <dbReference type="SAM" id="MobiDB-lite"/>
    </source>
</evidence>
<reference evidence="2" key="1">
    <citation type="submission" date="2023-08" db="EMBL/GenBank/DDBJ databases">
        <title>A de novo genome assembly of Solanum verrucosum Schlechtendal, a Mexican diploid species geographically isolated from the other diploid A-genome species in potato relatives.</title>
        <authorList>
            <person name="Hosaka K."/>
        </authorList>
    </citation>
    <scope>NUCLEOTIDE SEQUENCE</scope>
    <source>
        <tissue evidence="2">Young leaves</tissue>
    </source>
</reference>
<dbReference type="Proteomes" id="UP001234989">
    <property type="component" value="Chromosome 10"/>
</dbReference>
<dbReference type="AlphaFoldDB" id="A0AAF0UUD1"/>
<dbReference type="EMBL" id="CP133621">
    <property type="protein sequence ID" value="WMV52215.1"/>
    <property type="molecule type" value="Genomic_DNA"/>
</dbReference>